<dbReference type="GO" id="GO:0001000">
    <property type="term" value="F:bacterial-type RNA polymerase core enzyme binding"/>
    <property type="evidence" value="ECO:0007669"/>
    <property type="project" value="UniProtKB-UniRule"/>
</dbReference>
<dbReference type="AlphaFoldDB" id="A0A7M1R3A0"/>
<evidence type="ECO:0000256" key="1">
    <source>
        <dbReference type="HAMAP-Rule" id="MF_01483"/>
    </source>
</evidence>
<accession>A0A7M1R3A0</accession>
<comment type="subunit">
    <text evidence="1">Forms a complex with the RNAP catalytic core and with free principal sigma factors.</text>
</comment>
<gene>
    <name evidence="1" type="primary">rbpA</name>
    <name evidence="2" type="ORF">INS90_04980</name>
</gene>
<keyword evidence="1" id="KW-0479">Metal-binding</keyword>
<name>A0A7M1R3A0_9ACTO</name>
<comment type="cofactor">
    <cofactor evidence="1">
        <name>Zn(2+)</name>
        <dbReference type="ChEBI" id="CHEBI:29105"/>
    </cofactor>
    <text evidence="1">Bind 1 Zn(2+) per subunit.</text>
</comment>
<dbReference type="Proteomes" id="UP000594961">
    <property type="component" value="Chromosome"/>
</dbReference>
<dbReference type="InterPro" id="IPR038638">
    <property type="entry name" value="RbpA_sf"/>
</dbReference>
<dbReference type="GO" id="GO:0008270">
    <property type="term" value="F:zinc ion binding"/>
    <property type="evidence" value="ECO:0007669"/>
    <property type="project" value="UniProtKB-UniRule"/>
</dbReference>
<organism evidence="2 3">
    <name type="scientific">Trueperella pecoris</name>
    <dbReference type="NCBI Taxonomy" id="2733571"/>
    <lineage>
        <taxon>Bacteria</taxon>
        <taxon>Bacillati</taxon>
        <taxon>Actinomycetota</taxon>
        <taxon>Actinomycetes</taxon>
        <taxon>Actinomycetales</taxon>
        <taxon>Actinomycetaceae</taxon>
        <taxon>Trueperella</taxon>
    </lineage>
</organism>
<dbReference type="GO" id="GO:0045893">
    <property type="term" value="P:positive regulation of DNA-templated transcription"/>
    <property type="evidence" value="ECO:0007669"/>
    <property type="project" value="UniProtKB-UniRule"/>
</dbReference>
<evidence type="ECO:0000313" key="2">
    <source>
        <dbReference type="EMBL" id="QOR48611.1"/>
    </source>
</evidence>
<dbReference type="HAMAP" id="MF_01483">
    <property type="entry name" value="RbpA"/>
    <property type="match status" value="1"/>
</dbReference>
<evidence type="ECO:0000313" key="3">
    <source>
        <dbReference type="Proteomes" id="UP000594961"/>
    </source>
</evidence>
<dbReference type="Gene3D" id="2.20.28.270">
    <property type="entry name" value="RNA polymerase-binding protein A"/>
    <property type="match status" value="1"/>
</dbReference>
<comment type="similarity">
    <text evidence="1">Belongs to the RNA polymerase-binding protein RbpA family.</text>
</comment>
<keyword evidence="1" id="KW-0804">Transcription</keyword>
<comment type="function">
    <text evidence="1">Binds to RNA polymerase (RNAP), stimulating transcription from principal, but not alternative sigma factor promoters.</text>
</comment>
<dbReference type="InterPro" id="IPR025182">
    <property type="entry name" value="RNApol-bd_RbpA"/>
</dbReference>
<keyword evidence="1" id="KW-0862">Zinc</keyword>
<keyword evidence="1" id="KW-0805">Transcription regulation</keyword>
<proteinExistence type="inferred from homology"/>
<dbReference type="Pfam" id="PF13397">
    <property type="entry name" value="RbpA"/>
    <property type="match status" value="1"/>
</dbReference>
<dbReference type="EMBL" id="CP063212">
    <property type="protein sequence ID" value="QOR48611.1"/>
    <property type="molecule type" value="Genomic_DNA"/>
</dbReference>
<feature type="binding site" evidence="1">
    <location>
        <position position="34"/>
    </location>
    <ligand>
        <name>Zn(2+)</name>
        <dbReference type="ChEBI" id="CHEBI:29105"/>
    </ligand>
</feature>
<reference evidence="2 3" key="1">
    <citation type="submission" date="2020-10" db="EMBL/GenBank/DDBJ databases">
        <title>Trueperella pecoris sp. nov. isolated from bovine and porcine specimens.</title>
        <authorList>
            <person name="Schoenecker L."/>
            <person name="Schnydrig P."/>
            <person name="Brodard I."/>
            <person name="Thomann A."/>
            <person name="Hemphill A."/>
            <person name="Rodriguez-Campos S."/>
            <person name="Perreten V."/>
            <person name="Jores J."/>
            <person name="Kittl S."/>
        </authorList>
    </citation>
    <scope>NUCLEOTIDE SEQUENCE [LARGE SCALE GENOMIC DNA]</scope>
    <source>
        <strain evidence="2 3">19OD0592</strain>
    </source>
</reference>
<feature type="binding site" evidence="1">
    <location>
        <position position="58"/>
    </location>
    <ligand>
        <name>Zn(2+)</name>
        <dbReference type="ChEBI" id="CHEBI:29105"/>
    </ligand>
</feature>
<sequence>MAERSLRGMKIGAHSLESDSGVAFVARREESYRCEDGHTFTVTFAEDAEAPLTWECKCGKPAELIGGGDNEEESKQVKPQRTHWDMLLERRSEEELKVLLEERLELLRTGRLYKRRR</sequence>
<feature type="binding site" evidence="1">
    <location>
        <position position="38"/>
    </location>
    <ligand>
        <name>Zn(2+)</name>
        <dbReference type="ChEBI" id="CHEBI:29105"/>
    </ligand>
</feature>
<feature type="binding site" evidence="1">
    <location>
        <position position="56"/>
    </location>
    <ligand>
        <name>Zn(2+)</name>
        <dbReference type="ChEBI" id="CHEBI:29105"/>
    </ligand>
</feature>
<dbReference type="RefSeq" id="WP_197555184.1">
    <property type="nucleotide sequence ID" value="NZ_CP063212.1"/>
</dbReference>
<protein>
    <recommendedName>
        <fullName evidence="1">RNA polymerase-binding protein RbpA</fullName>
    </recommendedName>
</protein>